<dbReference type="OrthoDB" id="2142724at2759"/>
<dbReference type="InterPro" id="IPR036397">
    <property type="entry name" value="RNaseH_sf"/>
</dbReference>
<feature type="non-terminal residue" evidence="2">
    <location>
        <position position="1"/>
    </location>
</feature>
<gene>
    <name evidence="2" type="ORF">M378DRAFT_41478</name>
</gene>
<proteinExistence type="predicted"/>
<accession>A0A0C2WGI9</accession>
<dbReference type="GO" id="GO:0003676">
    <property type="term" value="F:nucleic acid binding"/>
    <property type="evidence" value="ECO:0007669"/>
    <property type="project" value="InterPro"/>
</dbReference>
<name>A0A0C2WGI9_AMAMK</name>
<feature type="domain" description="Tc1-like transposase DDE" evidence="1">
    <location>
        <begin position="17"/>
        <end position="87"/>
    </location>
</feature>
<dbReference type="InterPro" id="IPR038717">
    <property type="entry name" value="Tc1-like_DDE_dom"/>
</dbReference>
<dbReference type="HOGENOM" id="CLU_056788_11_2_1"/>
<dbReference type="Pfam" id="PF13358">
    <property type="entry name" value="DDE_3"/>
    <property type="match status" value="1"/>
</dbReference>
<reference evidence="2 3" key="1">
    <citation type="submission" date="2014-04" db="EMBL/GenBank/DDBJ databases">
        <title>Evolutionary Origins and Diversification of the Mycorrhizal Mutualists.</title>
        <authorList>
            <consortium name="DOE Joint Genome Institute"/>
            <consortium name="Mycorrhizal Genomics Consortium"/>
            <person name="Kohler A."/>
            <person name="Kuo A."/>
            <person name="Nagy L.G."/>
            <person name="Floudas D."/>
            <person name="Copeland A."/>
            <person name="Barry K.W."/>
            <person name="Cichocki N."/>
            <person name="Veneault-Fourrey C."/>
            <person name="LaButti K."/>
            <person name="Lindquist E.A."/>
            <person name="Lipzen A."/>
            <person name="Lundell T."/>
            <person name="Morin E."/>
            <person name="Murat C."/>
            <person name="Riley R."/>
            <person name="Ohm R."/>
            <person name="Sun H."/>
            <person name="Tunlid A."/>
            <person name="Henrissat B."/>
            <person name="Grigoriev I.V."/>
            <person name="Hibbett D.S."/>
            <person name="Martin F."/>
        </authorList>
    </citation>
    <scope>NUCLEOTIDE SEQUENCE [LARGE SCALE GENOMIC DNA]</scope>
    <source>
        <strain evidence="2 3">Koide BX008</strain>
    </source>
</reference>
<dbReference type="Gene3D" id="3.30.420.10">
    <property type="entry name" value="Ribonuclease H-like superfamily/Ribonuclease H"/>
    <property type="match status" value="1"/>
</dbReference>
<feature type="non-terminal residue" evidence="2">
    <location>
        <position position="87"/>
    </location>
</feature>
<protein>
    <recommendedName>
        <fullName evidence="1">Tc1-like transposase DDE domain-containing protein</fullName>
    </recommendedName>
</protein>
<organism evidence="2 3">
    <name type="scientific">Amanita muscaria (strain Koide BX008)</name>
    <dbReference type="NCBI Taxonomy" id="946122"/>
    <lineage>
        <taxon>Eukaryota</taxon>
        <taxon>Fungi</taxon>
        <taxon>Dikarya</taxon>
        <taxon>Basidiomycota</taxon>
        <taxon>Agaricomycotina</taxon>
        <taxon>Agaricomycetes</taxon>
        <taxon>Agaricomycetidae</taxon>
        <taxon>Agaricales</taxon>
        <taxon>Pluteineae</taxon>
        <taxon>Amanitaceae</taxon>
        <taxon>Amanita</taxon>
    </lineage>
</organism>
<evidence type="ECO:0000313" key="2">
    <source>
        <dbReference type="EMBL" id="KIL55223.1"/>
    </source>
</evidence>
<dbReference type="Proteomes" id="UP000054549">
    <property type="component" value="Unassembled WGS sequence"/>
</dbReference>
<evidence type="ECO:0000259" key="1">
    <source>
        <dbReference type="Pfam" id="PF13358"/>
    </source>
</evidence>
<evidence type="ECO:0000313" key="3">
    <source>
        <dbReference type="Proteomes" id="UP000054549"/>
    </source>
</evidence>
<keyword evidence="3" id="KW-1185">Reference proteome</keyword>
<dbReference type="InParanoid" id="A0A0C2WGI9"/>
<dbReference type="EMBL" id="KN818546">
    <property type="protein sequence ID" value="KIL55223.1"/>
    <property type="molecule type" value="Genomic_DNA"/>
</dbReference>
<dbReference type="AlphaFoldDB" id="A0A0C2WGI9"/>
<sequence length="87" mass="9852">WAIRGNKATRKAFFVCGQRFSILPALSLTEGILHCDIIEGSFDSSLFYTFISRLLDRMEPFPAPNSVIVMDNCRIHKHPAILDLIES</sequence>